<sequence length="305" mass="32495">MAAARVVCLLVVLMVPLCFSRSRHLPTAAEEDNGGSGEGEGASSVSPPASVTVSSVHPTLGDILVTSVNETSATLTLLDGIVDFFREYMLLIIVVGSLVFIFMFIVCAAVIVRQKHKASAYYPSSFPKKKYVDQNDRLGGAKSFSEVPEKVGDSCQEEPVDSTKQLQADILAAAQNLKSPTKAVTANGESAKTEEKPTKEREEGAQAPEVDRKEEEGATKTQDCPQEKTELPTETSATHNPADAEVDGGDPPPSVESQRVEETVPLSPEEPKEPVGTDNSTVQTLEGENQESLDQKACDDSASGD</sequence>
<evidence type="ECO:0000313" key="2">
    <source>
        <dbReference type="Proteomes" id="UP000827872"/>
    </source>
</evidence>
<proteinExistence type="predicted"/>
<dbReference type="Proteomes" id="UP000827872">
    <property type="component" value="Linkage Group LG13"/>
</dbReference>
<organism evidence="1 2">
    <name type="scientific">Sphaerodactylus townsendi</name>
    <dbReference type="NCBI Taxonomy" id="933632"/>
    <lineage>
        <taxon>Eukaryota</taxon>
        <taxon>Metazoa</taxon>
        <taxon>Chordata</taxon>
        <taxon>Craniata</taxon>
        <taxon>Vertebrata</taxon>
        <taxon>Euteleostomi</taxon>
        <taxon>Lepidosauria</taxon>
        <taxon>Squamata</taxon>
        <taxon>Bifurcata</taxon>
        <taxon>Gekkota</taxon>
        <taxon>Sphaerodactylidae</taxon>
        <taxon>Sphaerodactylus</taxon>
    </lineage>
</organism>
<name>A0ACB8G0M5_9SAUR</name>
<comment type="caution">
    <text evidence="1">The sequence shown here is derived from an EMBL/GenBank/DDBJ whole genome shotgun (WGS) entry which is preliminary data.</text>
</comment>
<keyword evidence="2" id="KW-1185">Reference proteome</keyword>
<reference evidence="1" key="1">
    <citation type="submission" date="2021-08" db="EMBL/GenBank/DDBJ databases">
        <title>The first chromosome-level gecko genome reveals the dynamic sex chromosomes of Neotropical dwarf geckos (Sphaerodactylidae: Sphaerodactylus).</title>
        <authorList>
            <person name="Pinto B.J."/>
            <person name="Keating S.E."/>
            <person name="Gamble T."/>
        </authorList>
    </citation>
    <scope>NUCLEOTIDE SEQUENCE</scope>
    <source>
        <strain evidence="1">TG3544</strain>
    </source>
</reference>
<accession>A0ACB8G0M5</accession>
<protein>
    <submittedName>
        <fullName evidence="1">Uncharacterized protein</fullName>
    </submittedName>
</protein>
<gene>
    <name evidence="1" type="ORF">K3G42_018567</name>
</gene>
<evidence type="ECO:0000313" key="1">
    <source>
        <dbReference type="EMBL" id="KAH8012547.1"/>
    </source>
</evidence>
<dbReference type="EMBL" id="CM037626">
    <property type="protein sequence ID" value="KAH8012547.1"/>
    <property type="molecule type" value="Genomic_DNA"/>
</dbReference>